<organism evidence="1 2">
    <name type="scientific">Colletotrichum lupini</name>
    <dbReference type="NCBI Taxonomy" id="145971"/>
    <lineage>
        <taxon>Eukaryota</taxon>
        <taxon>Fungi</taxon>
        <taxon>Dikarya</taxon>
        <taxon>Ascomycota</taxon>
        <taxon>Pezizomycotina</taxon>
        <taxon>Sordariomycetes</taxon>
        <taxon>Hypocreomycetidae</taxon>
        <taxon>Glomerellales</taxon>
        <taxon>Glomerellaceae</taxon>
        <taxon>Colletotrichum</taxon>
        <taxon>Colletotrichum acutatum species complex</taxon>
    </lineage>
</organism>
<evidence type="ECO:0000313" key="1">
    <source>
        <dbReference type="EMBL" id="UQC75672.1"/>
    </source>
</evidence>
<dbReference type="GeneID" id="73336370"/>
<accession>A0A9Q8SE18</accession>
<dbReference type="AlphaFoldDB" id="A0A9Q8SE18"/>
<reference evidence="1" key="1">
    <citation type="journal article" date="2021" name="Mol. Plant Microbe Interact.">
        <title>Complete Genome Sequence of the Plant-Pathogenic Fungus Colletotrichum lupini.</title>
        <authorList>
            <person name="Baroncelli R."/>
            <person name="Pensec F."/>
            <person name="Da Lio D."/>
            <person name="Boufleur T."/>
            <person name="Vicente I."/>
            <person name="Sarrocco S."/>
            <person name="Picot A."/>
            <person name="Baraldi E."/>
            <person name="Sukno S."/>
            <person name="Thon M."/>
            <person name="Le Floch G."/>
        </authorList>
    </citation>
    <scope>NUCLEOTIDE SEQUENCE</scope>
    <source>
        <strain evidence="1">IMI 504893</strain>
    </source>
</reference>
<dbReference type="RefSeq" id="XP_049137317.1">
    <property type="nucleotide sequence ID" value="XM_049281360.1"/>
</dbReference>
<protein>
    <submittedName>
        <fullName evidence="1">Uncharacterized protein</fullName>
    </submittedName>
</protein>
<evidence type="ECO:0000313" key="2">
    <source>
        <dbReference type="Proteomes" id="UP000830671"/>
    </source>
</evidence>
<sequence length="108" mass="12001">MAFSSRNTAFSSFCSDLKQKNMGIWAIAIGVAERDIIPGGHSDEVSLFFSFLFTAFMGEAAFCTSNSMAHLLGRKISLPYMTRRIEGLDERIFIVIELTNYSVTSEVS</sequence>
<keyword evidence="2" id="KW-1185">Reference proteome</keyword>
<gene>
    <name evidence="1" type="ORF">CLUP02_02328</name>
</gene>
<proteinExistence type="predicted"/>
<name>A0A9Q8SE18_9PEZI</name>
<dbReference type="Proteomes" id="UP000830671">
    <property type="component" value="Chromosome 1"/>
</dbReference>
<dbReference type="KEGG" id="clup:CLUP02_02328"/>
<dbReference type="EMBL" id="CP019471">
    <property type="protein sequence ID" value="UQC75672.1"/>
    <property type="molecule type" value="Genomic_DNA"/>
</dbReference>